<name>A0AAE7E222_9BACT</name>
<evidence type="ECO:0000256" key="1">
    <source>
        <dbReference type="SAM" id="Coils"/>
    </source>
</evidence>
<feature type="coiled-coil region" evidence="1">
    <location>
        <begin position="155"/>
        <end position="182"/>
    </location>
</feature>
<reference evidence="3 4" key="1">
    <citation type="submission" date="2018-07" db="EMBL/GenBank/DDBJ databases">
        <title>Identification of phenol metabolism pathways in Arcobacter.</title>
        <authorList>
            <person name="Miller W.G."/>
            <person name="Yee E."/>
            <person name="Bono J.L."/>
        </authorList>
    </citation>
    <scope>NUCLEOTIDE SEQUENCE [LARGE SCALE GENOMIC DNA]</scope>
    <source>
        <strain evidence="3 4">W63</strain>
    </source>
</reference>
<dbReference type="KEGG" id="aaqi:AAQM_1439"/>
<accession>A0AAE7E222</accession>
<evidence type="ECO:0000256" key="2">
    <source>
        <dbReference type="SAM" id="MobiDB-lite"/>
    </source>
</evidence>
<dbReference type="InterPro" id="IPR027417">
    <property type="entry name" value="P-loop_NTPase"/>
</dbReference>
<feature type="region of interest" description="Disordered" evidence="2">
    <location>
        <begin position="548"/>
        <end position="576"/>
    </location>
</feature>
<feature type="compositionally biased region" description="Basic residues" evidence="2">
    <location>
        <begin position="565"/>
        <end position="576"/>
    </location>
</feature>
<dbReference type="Proteomes" id="UP000502065">
    <property type="component" value="Chromosome"/>
</dbReference>
<protein>
    <submittedName>
        <fullName evidence="3">Phage protein</fullName>
    </submittedName>
</protein>
<dbReference type="Gene3D" id="3.40.50.300">
    <property type="entry name" value="P-loop containing nucleotide triphosphate hydrolases"/>
    <property type="match status" value="1"/>
</dbReference>
<sequence>MSLFEKSELLSFLDDTYSTARDNGISKLGALKLTRKEYKTWVSDFASELKEQIKVTTLLDPTKTKERVEKQKSDFHYFRRTYFPHYYSLEGKSKLQDELEIIYYKIIDQYKPMGLKFAIAAPRGFGKSTDVSIAFPIWCIVNNYKHFITLFSDAIELAETLVEAIKAELEENERLKQDFSNACGIGKVWKIGEIVTNNNIKVKAYGSGKRVRGVKHGTFRPDLAIIDDLENDTNVRSRTQRDKLEDWLDEAIDNLGSVDGSMDILYIGTILHRDSVLARKLKLAFWHPVKFRALVQYPKNIELWDEYSKIFKYEGVQEAHNFYLENKELMDEGAVLLWDAVSLEYLMQKRASNNKAFQKEQQNNPNSENQKFDSSKFIKISHTQMPKLDYIYMAVDAKGDSNQGDFCGRVAGGINLTTQKLYLFYSKQSRIKGKAVVDEVIKDLKRMKIDMLGGDKNGGFYMLRDWIKDACFREKDLKKIPTFKFTHHSQNKEDRMGELEFPLDDEDIIFVGDHPELFAQMDDFPEAENDDLHDPLQQVYAMSRLRRLKKDANSGGKRTNTRSTNARHKRPNRRER</sequence>
<evidence type="ECO:0000313" key="3">
    <source>
        <dbReference type="EMBL" id="QKE26186.1"/>
    </source>
</evidence>
<gene>
    <name evidence="3" type="ORF">AAQM_1439</name>
</gene>
<proteinExistence type="predicted"/>
<organism evidence="3 4">
    <name type="scientific">Arcobacter aquimarinus</name>
    <dbReference type="NCBI Taxonomy" id="1315211"/>
    <lineage>
        <taxon>Bacteria</taxon>
        <taxon>Pseudomonadati</taxon>
        <taxon>Campylobacterota</taxon>
        <taxon>Epsilonproteobacteria</taxon>
        <taxon>Campylobacterales</taxon>
        <taxon>Arcobacteraceae</taxon>
        <taxon>Arcobacter</taxon>
    </lineage>
</organism>
<dbReference type="AlphaFoldDB" id="A0AAE7E222"/>
<keyword evidence="1" id="KW-0175">Coiled coil</keyword>
<evidence type="ECO:0000313" key="4">
    <source>
        <dbReference type="Proteomes" id="UP000502065"/>
    </source>
</evidence>
<dbReference type="RefSeq" id="WP_129094995.1">
    <property type="nucleotide sequence ID" value="NZ_CBCSAE010000004.1"/>
</dbReference>
<dbReference type="EMBL" id="CP030944">
    <property type="protein sequence ID" value="QKE26186.1"/>
    <property type="molecule type" value="Genomic_DNA"/>
</dbReference>
<keyword evidence="4" id="KW-1185">Reference proteome</keyword>